<evidence type="ECO:0000313" key="2">
    <source>
        <dbReference type="EMBL" id="GIE13223.1"/>
    </source>
</evidence>
<dbReference type="SMART" id="SM00382">
    <property type="entry name" value="AAA"/>
    <property type="match status" value="1"/>
</dbReference>
<name>A0A919J3E7_9ACTN</name>
<dbReference type="PANTHER" id="PTHR47691">
    <property type="entry name" value="REGULATOR-RELATED"/>
    <property type="match status" value="1"/>
</dbReference>
<dbReference type="AlphaFoldDB" id="A0A919J3E7"/>
<dbReference type="EMBL" id="BOMM01000047">
    <property type="protein sequence ID" value="GIE13223.1"/>
    <property type="molecule type" value="Genomic_DNA"/>
</dbReference>
<dbReference type="RefSeq" id="WP_203819668.1">
    <property type="nucleotide sequence ID" value="NZ_BAAABP010000052.1"/>
</dbReference>
<comment type="caution">
    <text evidence="2">The sequence shown here is derived from an EMBL/GenBank/DDBJ whole genome shotgun (WGS) entry which is preliminary data.</text>
</comment>
<gene>
    <name evidence="2" type="ORF">Afe05nite_50630</name>
</gene>
<accession>A0A919J3E7</accession>
<dbReference type="InterPro" id="IPR010982">
    <property type="entry name" value="Lambda_DNA-bd_dom_sf"/>
</dbReference>
<dbReference type="CDD" id="cd00093">
    <property type="entry name" value="HTH_XRE"/>
    <property type="match status" value="1"/>
</dbReference>
<dbReference type="PANTHER" id="PTHR47691:SF3">
    <property type="entry name" value="HTH-TYPE TRANSCRIPTIONAL REGULATOR RV0890C-RELATED"/>
    <property type="match status" value="1"/>
</dbReference>
<dbReference type="SUPFAM" id="SSF52540">
    <property type="entry name" value="P-loop containing nucleoside triphosphate hydrolases"/>
    <property type="match status" value="1"/>
</dbReference>
<organism evidence="2 3">
    <name type="scientific">Paractinoplanes ferrugineus</name>
    <dbReference type="NCBI Taxonomy" id="113564"/>
    <lineage>
        <taxon>Bacteria</taxon>
        <taxon>Bacillati</taxon>
        <taxon>Actinomycetota</taxon>
        <taxon>Actinomycetes</taxon>
        <taxon>Micromonosporales</taxon>
        <taxon>Micromonosporaceae</taxon>
        <taxon>Paractinoplanes</taxon>
    </lineage>
</organism>
<dbReference type="Pfam" id="PF13560">
    <property type="entry name" value="HTH_31"/>
    <property type="match status" value="1"/>
</dbReference>
<dbReference type="Gene3D" id="3.40.50.300">
    <property type="entry name" value="P-loop containing nucleotide triphosphate hydrolases"/>
    <property type="match status" value="1"/>
</dbReference>
<sequence>MPGGSALRALRIGAGLTIDELAARSGVSSRTIGGIERGRIRRPHERTLGALAAGLELGPGSGDRLRAAVGAEAAGAGLPRVTPFFTGREEELAWLVAAAGSSRLVQVTGLPGIGKTALVLQAAARLAGDFPHGVRFVDLGGGRPLPAPAVARQVAQALGGRTVEQGRDLLERRRVLLIVDGMTDPAQVSGLLPTRGPAVTMVTSARRLPLPDGRCRVLTALPDATGERTLHRMLGATGPDRVLTGLARHCHGLPLALRAVANRVLTRRRWPVDRIAHRLAQPGRLLDELAAGDLSVGAAFHRGYRSLPATARLAVRALAQEPPPAALAELAACGWSWPGPRGGYEAYPMLRAFAATL</sequence>
<dbReference type="SMART" id="SM00530">
    <property type="entry name" value="HTH_XRE"/>
    <property type="match status" value="1"/>
</dbReference>
<keyword evidence="3" id="KW-1185">Reference proteome</keyword>
<evidence type="ECO:0000313" key="3">
    <source>
        <dbReference type="Proteomes" id="UP000598174"/>
    </source>
</evidence>
<feature type="domain" description="HTH cro/C1-type" evidence="1">
    <location>
        <begin position="7"/>
        <end position="56"/>
    </location>
</feature>
<dbReference type="Proteomes" id="UP000598174">
    <property type="component" value="Unassembled WGS sequence"/>
</dbReference>
<proteinExistence type="predicted"/>
<reference evidence="2" key="1">
    <citation type="submission" date="2021-01" db="EMBL/GenBank/DDBJ databases">
        <title>Whole genome shotgun sequence of Actinoplanes ferrugineus NBRC 15555.</title>
        <authorList>
            <person name="Komaki H."/>
            <person name="Tamura T."/>
        </authorList>
    </citation>
    <scope>NUCLEOTIDE SEQUENCE</scope>
    <source>
        <strain evidence="2">NBRC 15555</strain>
    </source>
</reference>
<dbReference type="InterPro" id="IPR027417">
    <property type="entry name" value="P-loop_NTPase"/>
</dbReference>
<dbReference type="InterPro" id="IPR001387">
    <property type="entry name" value="Cro/C1-type_HTH"/>
</dbReference>
<dbReference type="Gene3D" id="1.10.260.40">
    <property type="entry name" value="lambda repressor-like DNA-binding domains"/>
    <property type="match status" value="1"/>
</dbReference>
<dbReference type="GO" id="GO:0003677">
    <property type="term" value="F:DNA binding"/>
    <property type="evidence" value="ECO:0007669"/>
    <property type="project" value="InterPro"/>
</dbReference>
<dbReference type="PROSITE" id="PS50943">
    <property type="entry name" value="HTH_CROC1"/>
    <property type="match status" value="1"/>
</dbReference>
<evidence type="ECO:0000259" key="1">
    <source>
        <dbReference type="PROSITE" id="PS50943"/>
    </source>
</evidence>
<dbReference type="InterPro" id="IPR003593">
    <property type="entry name" value="AAA+_ATPase"/>
</dbReference>
<dbReference type="SUPFAM" id="SSF47413">
    <property type="entry name" value="lambda repressor-like DNA-binding domains"/>
    <property type="match status" value="1"/>
</dbReference>
<protein>
    <recommendedName>
        <fullName evidence="1">HTH cro/C1-type domain-containing protein</fullName>
    </recommendedName>
</protein>
<dbReference type="PRINTS" id="PR00364">
    <property type="entry name" value="DISEASERSIST"/>
</dbReference>